<dbReference type="PANTHER" id="PTHR24113:SF15">
    <property type="entry name" value="NACHT DOMAIN-CONTAINING PROTEIN"/>
    <property type="match status" value="1"/>
</dbReference>
<dbReference type="GO" id="GO:0005096">
    <property type="term" value="F:GTPase activator activity"/>
    <property type="evidence" value="ECO:0007669"/>
    <property type="project" value="InterPro"/>
</dbReference>
<feature type="compositionally biased region" description="Pro residues" evidence="1">
    <location>
        <begin position="715"/>
        <end position="731"/>
    </location>
</feature>
<dbReference type="VEuPathDB" id="CryptoDB:Cvel_26955"/>
<dbReference type="GO" id="GO:0031267">
    <property type="term" value="F:small GTPase binding"/>
    <property type="evidence" value="ECO:0007669"/>
    <property type="project" value="TreeGrafter"/>
</dbReference>
<feature type="region of interest" description="Disordered" evidence="1">
    <location>
        <begin position="686"/>
        <end position="758"/>
    </location>
</feature>
<dbReference type="InterPro" id="IPR032675">
    <property type="entry name" value="LRR_dom_sf"/>
</dbReference>
<dbReference type="SMART" id="SM00368">
    <property type="entry name" value="LRR_RI"/>
    <property type="match status" value="6"/>
</dbReference>
<accession>A0A0G4HF26</accession>
<dbReference type="GO" id="GO:0048471">
    <property type="term" value="C:perinuclear region of cytoplasm"/>
    <property type="evidence" value="ECO:0007669"/>
    <property type="project" value="TreeGrafter"/>
</dbReference>
<organism evidence="2">
    <name type="scientific">Chromera velia CCMP2878</name>
    <dbReference type="NCBI Taxonomy" id="1169474"/>
    <lineage>
        <taxon>Eukaryota</taxon>
        <taxon>Sar</taxon>
        <taxon>Alveolata</taxon>
        <taxon>Colpodellida</taxon>
        <taxon>Chromeraceae</taxon>
        <taxon>Chromera</taxon>
    </lineage>
</organism>
<evidence type="ECO:0000256" key="1">
    <source>
        <dbReference type="SAM" id="MobiDB-lite"/>
    </source>
</evidence>
<reference evidence="2" key="1">
    <citation type="submission" date="2014-11" db="EMBL/GenBank/DDBJ databases">
        <authorList>
            <person name="Otto D Thomas"/>
            <person name="Naeem Raeece"/>
        </authorList>
    </citation>
    <scope>NUCLEOTIDE SEQUENCE</scope>
</reference>
<dbReference type="GO" id="GO:0006913">
    <property type="term" value="P:nucleocytoplasmic transport"/>
    <property type="evidence" value="ECO:0007669"/>
    <property type="project" value="TreeGrafter"/>
</dbReference>
<dbReference type="Pfam" id="PF13516">
    <property type="entry name" value="LRR_6"/>
    <property type="match status" value="1"/>
</dbReference>
<proteinExistence type="predicted"/>
<gene>
    <name evidence="2" type="ORF">Cvel_26955</name>
</gene>
<dbReference type="EMBL" id="CDMZ01002509">
    <property type="protein sequence ID" value="CEM42684.1"/>
    <property type="molecule type" value="Genomic_DNA"/>
</dbReference>
<evidence type="ECO:0000313" key="2">
    <source>
        <dbReference type="EMBL" id="CEM42684.1"/>
    </source>
</evidence>
<dbReference type="AlphaFoldDB" id="A0A0G4HF26"/>
<sequence>MALQRAEVELKQKLSRMEFLQDEEQFPEGIHGKELSFEEAQQIKGLYEGYSLRAQYFEHLRFPAVPIKRPHPVPTEERRITKTSELPDDPTENVQRIEADFRSRRRSILAESLPLTNGPAAVWPSDMKPYIKMRSQLNQSSSSPVLHKRGLDPEEEGRRFRLLFTPDEKAYASALEEEENEDEDVLEKKILRARGVNKVVAEQKGKFPALRALTGLGTHSKDELNRLERLLRSPLPKGPVLTPSARPLAIDDADYLASQLPVYTGKRGGWLPGLTFQDVVESRHLQLYFDACRFLRIAPTPPYLFLKEKVEDLDLRYQRVIDADLAAIARGLMGLENRKVTSINISHNPITDSGLSMLLRGLPYHILGHLQHLNLSHTMINGRAFALLAELLHNRQLPKLKEIMLAGCHILPQARTAIMDAIRHHQKFEKVSLAFTKIGTVSQRRCQEVAQMIDECSDLLWLDISGNFFRKEGMKYLCTTLTNTLLETLYFAQNGASQEGSASIAYNPGGEVVSGGKGESPYFNEFNPMLIFLSVLPQYRNIIYLDLSCNGMGSLAALVLEEALVAHQSLKKLNVRENPFGIAGWRALVRALCVAGTTLTDLNCALTHNERPHAPDVNKIVNLIHQSDQPTVPFTTRLDTDNPAHRTLMCRLVAFIETPPPTGLGLKLTQCIKEVQAGGRGFRLTSGLQDKDLPPPNRNPLSFSVFIPGIMEDPNAPPKPPQPPTPAPTAAPPANASAPSENGDSPEGAGSTGGSGGKAKFWALEPQWLRDKRLRRGPGRRAKGSSIKEEGLVVIAEALKTCEADRTRVCIVEAVADELELSVDQSKVLWGALPSRLQKDSLRELNYRAKGKDSPRS</sequence>
<name>A0A0G4HF26_9ALVE</name>
<dbReference type="PANTHER" id="PTHR24113">
    <property type="entry name" value="RAN GTPASE-ACTIVATING PROTEIN 1"/>
    <property type="match status" value="1"/>
</dbReference>
<dbReference type="Gene3D" id="3.80.10.10">
    <property type="entry name" value="Ribonuclease Inhibitor"/>
    <property type="match status" value="2"/>
</dbReference>
<protein>
    <submittedName>
        <fullName evidence="2">Uncharacterized protein</fullName>
    </submittedName>
</protein>
<dbReference type="GO" id="GO:0005829">
    <property type="term" value="C:cytosol"/>
    <property type="evidence" value="ECO:0007669"/>
    <property type="project" value="TreeGrafter"/>
</dbReference>
<dbReference type="GO" id="GO:0005634">
    <property type="term" value="C:nucleus"/>
    <property type="evidence" value="ECO:0007669"/>
    <property type="project" value="TreeGrafter"/>
</dbReference>
<dbReference type="InterPro" id="IPR001611">
    <property type="entry name" value="Leu-rich_rpt"/>
</dbReference>
<dbReference type="InterPro" id="IPR027038">
    <property type="entry name" value="RanGap"/>
</dbReference>
<dbReference type="SUPFAM" id="SSF52047">
    <property type="entry name" value="RNI-like"/>
    <property type="match status" value="1"/>
</dbReference>